<evidence type="ECO:0008006" key="3">
    <source>
        <dbReference type="Google" id="ProtNLM"/>
    </source>
</evidence>
<keyword evidence="2" id="KW-1185">Reference proteome</keyword>
<proteinExistence type="predicted"/>
<protein>
    <recommendedName>
        <fullName evidence="3">Secreted protein</fullName>
    </recommendedName>
</protein>
<dbReference type="AlphaFoldDB" id="A0AAW2GYL8"/>
<dbReference type="Proteomes" id="UP001430953">
    <property type="component" value="Unassembled WGS sequence"/>
</dbReference>
<name>A0AAW2GYL8_9HYME</name>
<gene>
    <name evidence="1" type="ORF">PUN28_000201</name>
</gene>
<dbReference type="EMBL" id="JADYXP020000001">
    <property type="protein sequence ID" value="KAL0132243.1"/>
    <property type="molecule type" value="Genomic_DNA"/>
</dbReference>
<evidence type="ECO:0000313" key="2">
    <source>
        <dbReference type="Proteomes" id="UP001430953"/>
    </source>
</evidence>
<accession>A0AAW2GYL8</accession>
<reference evidence="1 2" key="1">
    <citation type="submission" date="2023-03" db="EMBL/GenBank/DDBJ databases">
        <title>High recombination rates correlate with genetic variation in Cardiocondyla obscurior ants.</title>
        <authorList>
            <person name="Errbii M."/>
        </authorList>
    </citation>
    <scope>NUCLEOTIDE SEQUENCE [LARGE SCALE GENOMIC DNA]</scope>
    <source>
        <strain evidence="1">Alpha-2009</strain>
        <tissue evidence="1">Whole body</tissue>
    </source>
</reference>
<sequence>MGVRAAAAARLIAQSSLLLGTRRCFLNVAGLRVDYRDLLRAAWFSSCLLTLEEWPARGCIVRAQPQERRSRRYISCRKLIPLLSCHSRKFHGRRLRQVNFPETISTEMSIFAEKIFIYRLYNSKN</sequence>
<evidence type="ECO:0000313" key="1">
    <source>
        <dbReference type="EMBL" id="KAL0132243.1"/>
    </source>
</evidence>
<organism evidence="1 2">
    <name type="scientific">Cardiocondyla obscurior</name>
    <dbReference type="NCBI Taxonomy" id="286306"/>
    <lineage>
        <taxon>Eukaryota</taxon>
        <taxon>Metazoa</taxon>
        <taxon>Ecdysozoa</taxon>
        <taxon>Arthropoda</taxon>
        <taxon>Hexapoda</taxon>
        <taxon>Insecta</taxon>
        <taxon>Pterygota</taxon>
        <taxon>Neoptera</taxon>
        <taxon>Endopterygota</taxon>
        <taxon>Hymenoptera</taxon>
        <taxon>Apocrita</taxon>
        <taxon>Aculeata</taxon>
        <taxon>Formicoidea</taxon>
        <taxon>Formicidae</taxon>
        <taxon>Myrmicinae</taxon>
        <taxon>Cardiocondyla</taxon>
    </lineage>
</organism>
<comment type="caution">
    <text evidence="1">The sequence shown here is derived from an EMBL/GenBank/DDBJ whole genome shotgun (WGS) entry which is preliminary data.</text>
</comment>